<organism evidence="3 4">
    <name type="scientific">Salvia divinorum</name>
    <name type="common">Maria pastora</name>
    <name type="synonym">Diviner's sage</name>
    <dbReference type="NCBI Taxonomy" id="28513"/>
    <lineage>
        <taxon>Eukaryota</taxon>
        <taxon>Viridiplantae</taxon>
        <taxon>Streptophyta</taxon>
        <taxon>Embryophyta</taxon>
        <taxon>Tracheophyta</taxon>
        <taxon>Spermatophyta</taxon>
        <taxon>Magnoliopsida</taxon>
        <taxon>eudicotyledons</taxon>
        <taxon>Gunneridae</taxon>
        <taxon>Pentapetalae</taxon>
        <taxon>asterids</taxon>
        <taxon>lamiids</taxon>
        <taxon>Lamiales</taxon>
        <taxon>Lamiaceae</taxon>
        <taxon>Nepetoideae</taxon>
        <taxon>Mentheae</taxon>
        <taxon>Salviinae</taxon>
        <taxon>Salvia</taxon>
        <taxon>Salvia subgen. Calosphace</taxon>
    </lineage>
</organism>
<sequence>MASSSCSKTLTLAVVFVIALCILSSDVDAGRTGSMTAPEENVPMMTLNYFREDNDKLFLVSLPRGPVPPSAPSKDHNSAPLN</sequence>
<accession>A0ABD1HKA5</accession>
<feature type="compositionally biased region" description="Basic and acidic residues" evidence="1">
    <location>
        <begin position="73"/>
        <end position="82"/>
    </location>
</feature>
<feature type="signal peptide" evidence="2">
    <location>
        <begin position="1"/>
        <end position="29"/>
    </location>
</feature>
<evidence type="ECO:0000313" key="4">
    <source>
        <dbReference type="Proteomes" id="UP001567538"/>
    </source>
</evidence>
<proteinExistence type="predicted"/>
<protein>
    <submittedName>
        <fullName evidence="3">Uncharacterized protein</fullName>
    </submittedName>
</protein>
<keyword evidence="4" id="KW-1185">Reference proteome</keyword>
<keyword evidence="2" id="KW-0732">Signal</keyword>
<evidence type="ECO:0000313" key="3">
    <source>
        <dbReference type="EMBL" id="KAL1556617.1"/>
    </source>
</evidence>
<dbReference type="Proteomes" id="UP001567538">
    <property type="component" value="Unassembled WGS sequence"/>
</dbReference>
<dbReference type="EMBL" id="JBEAFC010000005">
    <property type="protein sequence ID" value="KAL1556617.1"/>
    <property type="molecule type" value="Genomic_DNA"/>
</dbReference>
<feature type="chain" id="PRO_5044752498" evidence="2">
    <location>
        <begin position="30"/>
        <end position="82"/>
    </location>
</feature>
<name>A0ABD1HKA5_SALDI</name>
<gene>
    <name evidence="3" type="ORF">AAHA92_12212</name>
</gene>
<evidence type="ECO:0000256" key="2">
    <source>
        <dbReference type="SAM" id="SignalP"/>
    </source>
</evidence>
<feature type="region of interest" description="Disordered" evidence="1">
    <location>
        <begin position="62"/>
        <end position="82"/>
    </location>
</feature>
<dbReference type="AlphaFoldDB" id="A0ABD1HKA5"/>
<evidence type="ECO:0000256" key="1">
    <source>
        <dbReference type="SAM" id="MobiDB-lite"/>
    </source>
</evidence>
<reference evidence="3 4" key="1">
    <citation type="submission" date="2024-06" db="EMBL/GenBank/DDBJ databases">
        <title>A chromosome level genome sequence of Diviner's sage (Salvia divinorum).</title>
        <authorList>
            <person name="Ford S.A."/>
            <person name="Ro D.-K."/>
            <person name="Ness R.W."/>
            <person name="Phillips M.A."/>
        </authorList>
    </citation>
    <scope>NUCLEOTIDE SEQUENCE [LARGE SCALE GENOMIC DNA]</scope>
    <source>
        <strain evidence="3">SAF-2024a</strain>
        <tissue evidence="3">Leaf</tissue>
    </source>
</reference>
<comment type="caution">
    <text evidence="3">The sequence shown here is derived from an EMBL/GenBank/DDBJ whole genome shotgun (WGS) entry which is preliminary data.</text>
</comment>